<keyword evidence="6" id="KW-1185">Reference proteome</keyword>
<evidence type="ECO:0000259" key="4">
    <source>
        <dbReference type="Pfam" id="PF01757"/>
    </source>
</evidence>
<dbReference type="OrthoDB" id="6623990at2"/>
<keyword evidence="5" id="KW-0808">Transferase</keyword>
<feature type="transmembrane region" description="Helical" evidence="3">
    <location>
        <begin position="192"/>
        <end position="211"/>
    </location>
</feature>
<comment type="subcellular location">
    <subcellularLocation>
        <location evidence="1">Membrane</location>
    </subcellularLocation>
</comment>
<dbReference type="Pfam" id="PF01757">
    <property type="entry name" value="Acyl_transf_3"/>
    <property type="match status" value="1"/>
</dbReference>
<comment type="similarity">
    <text evidence="2">Belongs to the acyltransferase 3 family.</text>
</comment>
<protein>
    <submittedName>
        <fullName evidence="5">Acyltransferase</fullName>
    </submittedName>
</protein>
<dbReference type="AlphaFoldDB" id="A0A0M4FPA2"/>
<feature type="transmembrane region" description="Helical" evidence="3">
    <location>
        <begin position="291"/>
        <end position="310"/>
    </location>
</feature>
<feature type="transmembrane region" description="Helical" evidence="3">
    <location>
        <begin position="155"/>
        <end position="172"/>
    </location>
</feature>
<dbReference type="RefSeq" id="WP_053602594.1">
    <property type="nucleotide sequence ID" value="NZ_CP012600.1"/>
</dbReference>
<feature type="transmembrane region" description="Helical" evidence="3">
    <location>
        <begin position="71"/>
        <end position="89"/>
    </location>
</feature>
<name>A0A0M4FPA2_9BACI</name>
<evidence type="ECO:0000256" key="2">
    <source>
        <dbReference type="ARBA" id="ARBA00007400"/>
    </source>
</evidence>
<keyword evidence="3" id="KW-0472">Membrane</keyword>
<feature type="transmembrane region" description="Helical" evidence="3">
    <location>
        <begin position="132"/>
        <end position="149"/>
    </location>
</feature>
<dbReference type="PATRIC" id="fig|1441095.3.peg.890"/>
<keyword evidence="5" id="KW-0012">Acyltransferase</keyword>
<feature type="transmembrane region" description="Helical" evidence="3">
    <location>
        <begin position="261"/>
        <end position="279"/>
    </location>
</feature>
<keyword evidence="3" id="KW-0812">Transmembrane</keyword>
<accession>A0A0M4FPA2</accession>
<proteinExistence type="inferred from homology"/>
<evidence type="ECO:0000256" key="1">
    <source>
        <dbReference type="ARBA" id="ARBA00004370"/>
    </source>
</evidence>
<evidence type="ECO:0000256" key="3">
    <source>
        <dbReference type="SAM" id="Phobius"/>
    </source>
</evidence>
<dbReference type="InterPro" id="IPR002656">
    <property type="entry name" value="Acyl_transf_3_dom"/>
</dbReference>
<dbReference type="EMBL" id="CP012600">
    <property type="protein sequence ID" value="ALC80848.1"/>
    <property type="molecule type" value="Genomic_DNA"/>
</dbReference>
<dbReference type="Proteomes" id="UP000067625">
    <property type="component" value="Chromosome"/>
</dbReference>
<feature type="transmembrane region" description="Helical" evidence="3">
    <location>
        <begin position="12"/>
        <end position="30"/>
    </location>
</feature>
<feature type="transmembrane region" description="Helical" evidence="3">
    <location>
        <begin position="109"/>
        <end position="125"/>
    </location>
</feature>
<reference evidence="5 6" key="2">
    <citation type="journal article" date="2016" name="Int. J. Syst. Evol. Microbiol.">
        <title>Bacillus gobiensis sp. nov., isolated from a soil sample.</title>
        <authorList>
            <person name="Liu B."/>
            <person name="Liu G.H."/>
            <person name="Cetin S."/>
            <person name="Schumann P."/>
            <person name="Pan Z.Z."/>
            <person name="Chen Q.Q."/>
        </authorList>
    </citation>
    <scope>NUCLEOTIDE SEQUENCE [LARGE SCALE GENOMIC DNA]</scope>
    <source>
        <strain evidence="5 6">FJAT-4402</strain>
    </source>
</reference>
<dbReference type="STRING" id="1441095.AM592_04045"/>
<feature type="domain" description="Acyltransferase 3" evidence="4">
    <location>
        <begin position="7"/>
        <end position="308"/>
    </location>
</feature>
<sequence>MEKNREPYFDNAKFLLVFLVVFGHIIQSYISSNEFMLNIYKFVYTFHMPAFILVSGYFSKGFNRHGYIKKITYKLIFPYLIFQAIYTIYNHFIQDSKIKLNPFDPEWSLWFLISLFCWNLLLFLFTKIPPKLAFTVSLVIALTVGYVDFVNHVLSLSRTLVFFPIFLAGYYLKKEHFDKIRTMKSKLTSIAMLTVVFICCLLIQFDYTWLFGSKPYSYFGEPGVISLVERLGFYCLTFVATFSFLAIIPEKKYFFTRWGTRTLYVYLLHGFAIKFFRHSSTMEWLHNYESLLMVTLLAAVLTCFLSTTFVKKLAEPVIELK</sequence>
<dbReference type="GO" id="GO:0016747">
    <property type="term" value="F:acyltransferase activity, transferring groups other than amino-acyl groups"/>
    <property type="evidence" value="ECO:0007669"/>
    <property type="project" value="InterPro"/>
</dbReference>
<organism evidence="5 6">
    <name type="scientific">Bacillus gobiensis</name>
    <dbReference type="NCBI Taxonomy" id="1441095"/>
    <lineage>
        <taxon>Bacteria</taxon>
        <taxon>Bacillati</taxon>
        <taxon>Bacillota</taxon>
        <taxon>Bacilli</taxon>
        <taxon>Bacillales</taxon>
        <taxon>Bacillaceae</taxon>
        <taxon>Bacillus</taxon>
    </lineage>
</organism>
<dbReference type="PANTHER" id="PTHR37312">
    <property type="entry name" value="MEMBRANE-BOUND ACYLTRANSFERASE YKRP-RELATED"/>
    <property type="match status" value="1"/>
</dbReference>
<dbReference type="InterPro" id="IPR052734">
    <property type="entry name" value="Nod_factor_acetyltransferase"/>
</dbReference>
<dbReference type="PANTHER" id="PTHR37312:SF1">
    <property type="entry name" value="MEMBRANE-BOUND ACYLTRANSFERASE YKRP-RELATED"/>
    <property type="match status" value="1"/>
</dbReference>
<reference evidence="6" key="1">
    <citation type="submission" date="2015-08" db="EMBL/GenBank/DDBJ databases">
        <title>Genome sequencing project for genomic taxonomy and phylogenomics of Bacillus-like bacteria.</title>
        <authorList>
            <person name="Liu B."/>
            <person name="Wang J."/>
            <person name="Zhu Y."/>
            <person name="Liu G."/>
            <person name="Chen Q."/>
            <person name="Chen Z."/>
            <person name="Lan J."/>
            <person name="Che J."/>
            <person name="Ge C."/>
            <person name="Shi H."/>
            <person name="Pan Z."/>
            <person name="Liu X."/>
        </authorList>
    </citation>
    <scope>NUCLEOTIDE SEQUENCE [LARGE SCALE GENOMIC DNA]</scope>
    <source>
        <strain evidence="6">FJAT-4402</strain>
    </source>
</reference>
<keyword evidence="3" id="KW-1133">Transmembrane helix</keyword>
<feature type="transmembrane region" description="Helical" evidence="3">
    <location>
        <begin position="42"/>
        <end position="59"/>
    </location>
</feature>
<gene>
    <name evidence="5" type="ORF">AM592_04045</name>
</gene>
<evidence type="ECO:0000313" key="5">
    <source>
        <dbReference type="EMBL" id="ALC80848.1"/>
    </source>
</evidence>
<evidence type="ECO:0000313" key="6">
    <source>
        <dbReference type="Proteomes" id="UP000067625"/>
    </source>
</evidence>
<feature type="transmembrane region" description="Helical" evidence="3">
    <location>
        <begin position="231"/>
        <end position="249"/>
    </location>
</feature>